<dbReference type="SUPFAM" id="SSF50729">
    <property type="entry name" value="PH domain-like"/>
    <property type="match status" value="1"/>
</dbReference>
<evidence type="ECO:0000256" key="2">
    <source>
        <dbReference type="SAM" id="MobiDB-lite"/>
    </source>
</evidence>
<evidence type="ECO:0000313" key="4">
    <source>
        <dbReference type="EMBL" id="KAF5844803.1"/>
    </source>
</evidence>
<sequence>MAMQRPVTPSASYQSVPQVDDPAHLGRGYGTGTNDFASSPPAIHYDRSRLGRFEEDFDAPTRGTSVIDGDMHPRSSSRSSTLNQGLTPSRGGTLKKKGSIKRSGSLKRSGSRKSLHAGSIRGVAIDDQERGYDRENSVFHTPVPTKGSPTEILAERFQTWRKFLKDLITYFREVAASYEHRAKSLLKVSNIINNTNAPSALLTEGGLNDANRILRDFHKQAIAEANKARDVETDVINQLSSLRADLAQKIKEIKSLSGDFKNNVEKEKEITRKCVTALEEALATAEADPTAAAGKGDPYVVRLGVERQVERQIDEENYLHRAYLNIENSGRELESIVVGEIQKAYNALASILKREADEQYTTVERLRNGPIAMPRDLEWSKFVRSDPHFVDPDLPLRKLEDIQYPGKYHPATTEVRAGMLERKSKYLKSYTPGWYVLSPTHLHEFKSADRIYTQPPVMSLYLPDQKLGSRSQPGSSSHKFVIKGRQAGSMHRGHTWVFRAETYDTMVAWFEDIKALTEKSGEERNAFVRRHASVRSTSAGSARSASSDGGLEEDEADAVPFSANQSLKDQARDQSSTRPARPTRPSPGGRFPSDLMVNRNLQAPLSPSSGSSEVNYDLTTASGGPPQEMHPMYLAHETAHQPLEPMQHAQYAQPNQQQPQYTHENPYATQQSYAPAAHDYPVQPVQSESYHPFYSENDQSLQRHDSNNYGEWIAPAAGGAATAALANEAYRKKQLAQQHAEARQQELNGQFQTMNYPGDRSAPVPEQYPGEIRPDQIDDTGYIAPDVQPTPTPIVVPIMDNQTHPQHTNGTESPVTTSSFLGESEVGAAPTSGKTVNGGPVPVELVDTAEEMAYPGMVKRTGTDFSVSDLHVPGQYPRTSISDATITPRVPNGVATTQ</sequence>
<evidence type="ECO:0000313" key="5">
    <source>
        <dbReference type="Proteomes" id="UP000624244"/>
    </source>
</evidence>
<dbReference type="Gene3D" id="1.20.1270.60">
    <property type="entry name" value="Arfaptin homology (AH) domain/BAR domain"/>
    <property type="match status" value="1"/>
</dbReference>
<dbReference type="Gene3D" id="2.30.29.30">
    <property type="entry name" value="Pleckstrin-homology domain (PH domain)/Phosphotyrosine-binding domain (PTB)"/>
    <property type="match status" value="1"/>
</dbReference>
<dbReference type="PANTHER" id="PTHR31941:SF16">
    <property type="entry name" value="PHOSPHATIDYLINOSITOL 4,5-BISPHOSPHATE-BINDING PROTEIN SLM1-RELATED"/>
    <property type="match status" value="1"/>
</dbReference>
<feature type="compositionally biased region" description="Low complexity" evidence="2">
    <location>
        <begin position="534"/>
        <end position="547"/>
    </location>
</feature>
<dbReference type="Pfam" id="PF20399">
    <property type="entry name" value="PH_20"/>
    <property type="match status" value="1"/>
</dbReference>
<evidence type="ECO:0000259" key="3">
    <source>
        <dbReference type="PROSITE" id="PS50003"/>
    </source>
</evidence>
<feature type="compositionally biased region" description="Polar residues" evidence="2">
    <location>
        <begin position="74"/>
        <end position="87"/>
    </location>
</feature>
<comment type="caution">
    <text evidence="4">The sequence shown here is derived from an EMBL/GenBank/DDBJ whole genome shotgun (WGS) entry which is preliminary data.</text>
</comment>
<feature type="compositionally biased region" description="Polar residues" evidence="2">
    <location>
        <begin position="7"/>
        <end position="17"/>
    </location>
</feature>
<keyword evidence="1" id="KW-0597">Phosphoprotein</keyword>
<dbReference type="InterPro" id="IPR027267">
    <property type="entry name" value="AH/BAR_dom_sf"/>
</dbReference>
<feature type="compositionally biased region" description="Polar residues" evidence="2">
    <location>
        <begin position="599"/>
        <end position="622"/>
    </location>
</feature>
<feature type="region of interest" description="Disordered" evidence="2">
    <location>
        <begin position="1"/>
        <end position="127"/>
    </location>
</feature>
<dbReference type="Pfam" id="PF20400">
    <property type="entry name" value="BAR_4"/>
    <property type="match status" value="1"/>
</dbReference>
<dbReference type="SMART" id="SM00233">
    <property type="entry name" value="PH"/>
    <property type="match status" value="1"/>
</dbReference>
<feature type="domain" description="PH" evidence="3">
    <location>
        <begin position="413"/>
        <end position="518"/>
    </location>
</feature>
<gene>
    <name evidence="4" type="ORF">GGP41_008707</name>
</gene>
<proteinExistence type="predicted"/>
<dbReference type="EMBL" id="WNKQ01000021">
    <property type="protein sequence ID" value="KAF5844803.1"/>
    <property type="molecule type" value="Genomic_DNA"/>
</dbReference>
<feature type="compositionally biased region" description="Basic and acidic residues" evidence="2">
    <location>
        <begin position="44"/>
        <end position="54"/>
    </location>
</feature>
<accession>A0A8H6DR66</accession>
<dbReference type="InterPro" id="IPR043453">
    <property type="entry name" value="Slm1_PH"/>
</dbReference>
<name>A0A8H6DR66_COCSA</name>
<dbReference type="SUPFAM" id="SSF103657">
    <property type="entry name" value="BAR/IMD domain-like"/>
    <property type="match status" value="1"/>
</dbReference>
<feature type="region of interest" description="Disordered" evidence="2">
    <location>
        <begin position="532"/>
        <end position="630"/>
    </location>
</feature>
<dbReference type="InterPro" id="IPR046868">
    <property type="entry name" value="BAR_4"/>
</dbReference>
<protein>
    <recommendedName>
        <fullName evidence="3">PH domain-containing protein</fullName>
    </recommendedName>
</protein>
<dbReference type="Proteomes" id="UP000624244">
    <property type="component" value="Unassembled WGS sequence"/>
</dbReference>
<dbReference type="PANTHER" id="PTHR31941">
    <property type="entry name" value="CYTOSKELETAL SIGNALING PROTEIN SLM1"/>
    <property type="match status" value="1"/>
</dbReference>
<dbReference type="InterPro" id="IPR011993">
    <property type="entry name" value="PH-like_dom_sf"/>
</dbReference>
<dbReference type="CDD" id="cd13311">
    <property type="entry name" value="PH_Slm1"/>
    <property type="match status" value="1"/>
</dbReference>
<reference evidence="4" key="1">
    <citation type="submission" date="2019-11" db="EMBL/GenBank/DDBJ databases">
        <title>Bipolaris sorokiniana Genome sequencing.</title>
        <authorList>
            <person name="Wang H."/>
        </authorList>
    </citation>
    <scope>NUCLEOTIDE SEQUENCE</scope>
</reference>
<dbReference type="AlphaFoldDB" id="A0A8H6DR66"/>
<dbReference type="PROSITE" id="PS50003">
    <property type="entry name" value="PH_DOMAIN"/>
    <property type="match status" value="1"/>
</dbReference>
<organism evidence="4 5">
    <name type="scientific">Cochliobolus sativus</name>
    <name type="common">Common root rot and spot blotch fungus</name>
    <name type="synonym">Bipolaris sorokiniana</name>
    <dbReference type="NCBI Taxonomy" id="45130"/>
    <lineage>
        <taxon>Eukaryota</taxon>
        <taxon>Fungi</taxon>
        <taxon>Dikarya</taxon>
        <taxon>Ascomycota</taxon>
        <taxon>Pezizomycotina</taxon>
        <taxon>Dothideomycetes</taxon>
        <taxon>Pleosporomycetidae</taxon>
        <taxon>Pleosporales</taxon>
        <taxon>Pleosporineae</taxon>
        <taxon>Pleosporaceae</taxon>
        <taxon>Bipolaris</taxon>
    </lineage>
</organism>
<dbReference type="InterPro" id="IPR001849">
    <property type="entry name" value="PH_domain"/>
</dbReference>
<dbReference type="InterPro" id="IPR046869">
    <property type="entry name" value="SLM1/RGC1-like_PH"/>
</dbReference>
<evidence type="ECO:0000256" key="1">
    <source>
        <dbReference type="ARBA" id="ARBA00022553"/>
    </source>
</evidence>
<feature type="region of interest" description="Disordered" evidence="2">
    <location>
        <begin position="875"/>
        <end position="898"/>
    </location>
</feature>